<reference evidence="1" key="2">
    <citation type="submission" date="2021-08" db="EMBL/GenBank/DDBJ databases">
        <authorList>
            <person name="Dalcin Martins P."/>
        </authorList>
    </citation>
    <scope>NUCLEOTIDE SEQUENCE</scope>
    <source>
        <strain evidence="1">MAG_39</strain>
    </source>
</reference>
<evidence type="ECO:0000313" key="1">
    <source>
        <dbReference type="EMBL" id="MBZ0155482.1"/>
    </source>
</evidence>
<dbReference type="Pfam" id="PF03692">
    <property type="entry name" value="CxxCxxCC"/>
    <property type="match status" value="1"/>
</dbReference>
<dbReference type="EMBL" id="JAIOIV010000033">
    <property type="protein sequence ID" value="MBZ0155482.1"/>
    <property type="molecule type" value="Genomic_DNA"/>
</dbReference>
<dbReference type="Proteomes" id="UP000705867">
    <property type="component" value="Unassembled WGS sequence"/>
</dbReference>
<proteinExistence type="predicted"/>
<reference evidence="1" key="1">
    <citation type="journal article" date="2021" name="bioRxiv">
        <title>Unraveling nitrogen, sulfur and carbon metabolic pathways and microbial community transcriptional responses to substrate deprivation and toxicity stresses in a bioreactor mimicking anoxic brackish coastal sediment conditions.</title>
        <authorList>
            <person name="Martins P.D."/>
            <person name="Echeveste M.J."/>
            <person name="Arshad A."/>
            <person name="Kurth J."/>
            <person name="Ouboter H."/>
            <person name="Jetten M.S.M."/>
            <person name="Welte C.U."/>
        </authorList>
    </citation>
    <scope>NUCLEOTIDE SEQUENCE</scope>
    <source>
        <strain evidence="1">MAG_39</strain>
    </source>
</reference>
<name>A0A953J8Y2_9BACT</name>
<evidence type="ECO:0000313" key="2">
    <source>
        <dbReference type="Proteomes" id="UP000705867"/>
    </source>
</evidence>
<dbReference type="InterPro" id="IPR005358">
    <property type="entry name" value="Puta_zinc/iron-chelating_dom"/>
</dbReference>
<dbReference type="AlphaFoldDB" id="A0A953J8Y2"/>
<protein>
    <submittedName>
        <fullName evidence="1">YkgJ family cysteine cluster protein</fullName>
    </submittedName>
</protein>
<gene>
    <name evidence="1" type="ORF">K8I29_04600</name>
</gene>
<organism evidence="1 2">
    <name type="scientific">Candidatus Nitrobium versatile</name>
    <dbReference type="NCBI Taxonomy" id="2884831"/>
    <lineage>
        <taxon>Bacteria</taxon>
        <taxon>Pseudomonadati</taxon>
        <taxon>Nitrospirota</taxon>
        <taxon>Nitrospiria</taxon>
        <taxon>Nitrospirales</taxon>
        <taxon>Nitrospiraceae</taxon>
        <taxon>Candidatus Nitrobium</taxon>
    </lineage>
</organism>
<accession>A0A953J8Y2</accession>
<sequence length="189" mass="21630">MNACLQRIEEIFRAIDTLYAAAQRSYGFSCEGCGDNCCSTKFHHHTFVEELYLAEGLKELDKERRRELLSRADEVARIHSASPDDVRVMCPLNEGGRCSVYGHRPLICRVHGIPYEMHGRDMSVEYGTGCHRFMSEKVKEGMKYFPFNRTMFYVEMARLEKAVRESGGFMGASYGKTTAEMVQSILRKT</sequence>
<comment type="caution">
    <text evidence="1">The sequence shown here is derived from an EMBL/GenBank/DDBJ whole genome shotgun (WGS) entry which is preliminary data.</text>
</comment>